<dbReference type="InterPro" id="IPR000524">
    <property type="entry name" value="Tscrpt_reg_HTH_GntR"/>
</dbReference>
<evidence type="ECO:0000256" key="2">
    <source>
        <dbReference type="ARBA" id="ARBA00023125"/>
    </source>
</evidence>
<dbReference type="SMART" id="SM00345">
    <property type="entry name" value="HTH_GNTR"/>
    <property type="match status" value="1"/>
</dbReference>
<dbReference type="Gene3D" id="1.10.10.10">
    <property type="entry name" value="Winged helix-like DNA-binding domain superfamily/Winged helix DNA-binding domain"/>
    <property type="match status" value="1"/>
</dbReference>
<feature type="region of interest" description="Disordered" evidence="4">
    <location>
        <begin position="1"/>
        <end position="31"/>
    </location>
</feature>
<dbReference type="InterPro" id="IPR036388">
    <property type="entry name" value="WH-like_DNA-bd_sf"/>
</dbReference>
<dbReference type="PANTHER" id="PTHR43537">
    <property type="entry name" value="TRANSCRIPTIONAL REGULATOR, GNTR FAMILY"/>
    <property type="match status" value="1"/>
</dbReference>
<proteinExistence type="predicted"/>
<dbReference type="SMART" id="SM00895">
    <property type="entry name" value="FCD"/>
    <property type="match status" value="1"/>
</dbReference>
<dbReference type="SUPFAM" id="SSF48008">
    <property type="entry name" value="GntR ligand-binding domain-like"/>
    <property type="match status" value="1"/>
</dbReference>
<comment type="caution">
    <text evidence="6">The sequence shown here is derived from an EMBL/GenBank/DDBJ whole genome shotgun (WGS) entry which is preliminary data.</text>
</comment>
<dbReference type="PROSITE" id="PS50949">
    <property type="entry name" value="HTH_GNTR"/>
    <property type="match status" value="1"/>
</dbReference>
<evidence type="ECO:0000256" key="3">
    <source>
        <dbReference type="ARBA" id="ARBA00023163"/>
    </source>
</evidence>
<keyword evidence="7" id="KW-1185">Reference proteome</keyword>
<keyword evidence="1" id="KW-0805">Transcription regulation</keyword>
<dbReference type="Proteomes" id="UP001230156">
    <property type="component" value="Unassembled WGS sequence"/>
</dbReference>
<protein>
    <submittedName>
        <fullName evidence="6">FadR/GntR family transcriptional regulator</fullName>
    </submittedName>
</protein>
<dbReference type="EMBL" id="JAUYVI010000003">
    <property type="protein sequence ID" value="MDQ7247637.1"/>
    <property type="molecule type" value="Genomic_DNA"/>
</dbReference>
<dbReference type="Gene3D" id="1.20.120.530">
    <property type="entry name" value="GntR ligand-binding domain-like"/>
    <property type="match status" value="1"/>
</dbReference>
<evidence type="ECO:0000256" key="4">
    <source>
        <dbReference type="SAM" id="MobiDB-lite"/>
    </source>
</evidence>
<dbReference type="InterPro" id="IPR036390">
    <property type="entry name" value="WH_DNA-bd_sf"/>
</dbReference>
<evidence type="ECO:0000259" key="5">
    <source>
        <dbReference type="PROSITE" id="PS50949"/>
    </source>
</evidence>
<dbReference type="InterPro" id="IPR008920">
    <property type="entry name" value="TF_FadR/GntR_C"/>
</dbReference>
<keyword evidence="3" id="KW-0804">Transcription</keyword>
<dbReference type="Pfam" id="PF07729">
    <property type="entry name" value="FCD"/>
    <property type="match status" value="1"/>
</dbReference>
<name>A0ABU0YIV1_9PROT</name>
<feature type="compositionally biased region" description="Polar residues" evidence="4">
    <location>
        <begin position="1"/>
        <end position="14"/>
    </location>
</feature>
<dbReference type="PANTHER" id="PTHR43537:SF44">
    <property type="entry name" value="GNTR FAMILY REGULATORY PROTEIN"/>
    <property type="match status" value="1"/>
</dbReference>
<feature type="domain" description="HTH gntR-type" evidence="5">
    <location>
        <begin position="36"/>
        <end position="103"/>
    </location>
</feature>
<evidence type="ECO:0000256" key="1">
    <source>
        <dbReference type="ARBA" id="ARBA00023015"/>
    </source>
</evidence>
<gene>
    <name evidence="6" type="ORF">Q8A70_08155</name>
</gene>
<dbReference type="InterPro" id="IPR011711">
    <property type="entry name" value="GntR_C"/>
</dbReference>
<dbReference type="PRINTS" id="PR00035">
    <property type="entry name" value="HTHGNTR"/>
</dbReference>
<dbReference type="SUPFAM" id="SSF46785">
    <property type="entry name" value="Winged helix' DNA-binding domain"/>
    <property type="match status" value="1"/>
</dbReference>
<sequence length="281" mass="31448">MPRMRQTPNRTTAGRKSAPAPEAVPQDLPDLPLARRSLHDQIVDEIGRRIVKGEYSSGMLPTEPLLAANLGVSRNALREAVKVLVSKGMVEVRPKTGMRILPEARWNLLDRDVLAWHAHSDRRLTRAFELVEFRLIVEPIAAHLAAKRATREEIAAIDTACTWLESCVGKPLMIPEVDIVFHHSIHEASHNAILSQMASLTSSLMQIQVLMTTQKPGSFEAGLPLHREVTEAIKARDAARAEDAARRLAQMPYDDLAQRIKLSPKRRMARLKELSRLVGRE</sequence>
<keyword evidence="2" id="KW-0238">DNA-binding</keyword>
<dbReference type="RefSeq" id="WP_379955070.1">
    <property type="nucleotide sequence ID" value="NZ_JAUYVI010000003.1"/>
</dbReference>
<evidence type="ECO:0000313" key="6">
    <source>
        <dbReference type="EMBL" id="MDQ7247637.1"/>
    </source>
</evidence>
<dbReference type="Pfam" id="PF00392">
    <property type="entry name" value="GntR"/>
    <property type="match status" value="1"/>
</dbReference>
<reference evidence="7" key="1">
    <citation type="submission" date="2023-08" db="EMBL/GenBank/DDBJ databases">
        <title>Rhodospirillaceae gen. nov., a novel taxon isolated from the Yangtze River Yuezi River estuary sludge.</title>
        <authorList>
            <person name="Ruan L."/>
        </authorList>
    </citation>
    <scope>NUCLEOTIDE SEQUENCE [LARGE SCALE GENOMIC DNA]</scope>
    <source>
        <strain evidence="7">R-7</strain>
    </source>
</reference>
<dbReference type="CDD" id="cd07377">
    <property type="entry name" value="WHTH_GntR"/>
    <property type="match status" value="1"/>
</dbReference>
<organism evidence="6 7">
    <name type="scientific">Dongia sedimenti</name>
    <dbReference type="NCBI Taxonomy" id="3064282"/>
    <lineage>
        <taxon>Bacteria</taxon>
        <taxon>Pseudomonadati</taxon>
        <taxon>Pseudomonadota</taxon>
        <taxon>Alphaproteobacteria</taxon>
        <taxon>Rhodospirillales</taxon>
        <taxon>Dongiaceae</taxon>
        <taxon>Dongia</taxon>
    </lineage>
</organism>
<accession>A0ABU0YIV1</accession>
<evidence type="ECO:0000313" key="7">
    <source>
        <dbReference type="Proteomes" id="UP001230156"/>
    </source>
</evidence>